<protein>
    <submittedName>
        <fullName evidence="2">Protein tyrosine phosphatase</fullName>
    </submittedName>
</protein>
<keyword evidence="3" id="KW-1185">Reference proteome</keyword>
<feature type="domain" description="Tyrosine specific protein phosphatases" evidence="1">
    <location>
        <begin position="135"/>
        <end position="170"/>
    </location>
</feature>
<dbReference type="PROSITE" id="PS50056">
    <property type="entry name" value="TYR_PHOSPHATASE_2"/>
    <property type="match status" value="1"/>
</dbReference>
<proteinExistence type="predicted"/>
<organism evidence="2 3">
    <name type="scientific">Thioalkalivibrio denitrificans</name>
    <dbReference type="NCBI Taxonomy" id="108003"/>
    <lineage>
        <taxon>Bacteria</taxon>
        <taxon>Pseudomonadati</taxon>
        <taxon>Pseudomonadota</taxon>
        <taxon>Gammaproteobacteria</taxon>
        <taxon>Chromatiales</taxon>
        <taxon>Ectothiorhodospiraceae</taxon>
        <taxon>Thioalkalivibrio</taxon>
    </lineage>
</organism>
<dbReference type="EMBL" id="MVBK01000021">
    <property type="protein sequence ID" value="OOG27195.1"/>
    <property type="molecule type" value="Genomic_DNA"/>
</dbReference>
<dbReference type="OrthoDB" id="9814896at2"/>
<dbReference type="Gene3D" id="3.90.190.10">
    <property type="entry name" value="Protein tyrosine phosphatase superfamily"/>
    <property type="match status" value="1"/>
</dbReference>
<evidence type="ECO:0000313" key="2">
    <source>
        <dbReference type="EMBL" id="OOG27195.1"/>
    </source>
</evidence>
<evidence type="ECO:0000313" key="3">
    <source>
        <dbReference type="Proteomes" id="UP000189462"/>
    </source>
</evidence>
<dbReference type="AlphaFoldDB" id="A0A1V3NQ24"/>
<name>A0A1V3NQ24_9GAMM</name>
<gene>
    <name evidence="2" type="ORF">B1C78_04240</name>
</gene>
<reference evidence="2 3" key="1">
    <citation type="submission" date="2017-02" db="EMBL/GenBank/DDBJ databases">
        <title>Genomic diversity within the haloalkaliphilic genus Thioalkalivibrio.</title>
        <authorList>
            <person name="Ahn A.-C."/>
            <person name="Meier-Kolthoff J."/>
            <person name="Overmars L."/>
            <person name="Richter M."/>
            <person name="Woyke T."/>
            <person name="Sorokin D.Y."/>
            <person name="Muyzer G."/>
        </authorList>
    </citation>
    <scope>NUCLEOTIDE SEQUENCE [LARGE SCALE GENOMIC DNA]</scope>
    <source>
        <strain evidence="2 3">ALJD</strain>
    </source>
</reference>
<dbReference type="InterPro" id="IPR029021">
    <property type="entry name" value="Prot-tyrosine_phosphatase-like"/>
</dbReference>
<sequence length="237" mass="27362">MSGFFKSLASWWPRWLDGQRGEMRTPWERFIARVELLLVDHGFIRAVYSNRHRVSPNLYRSAQPSPAQVARMARRGVRTIINLRGARGNGTYLLEQEACQRHGVRLVDFPVGSRSAPSREKLLAAQRLFREIEYPALVHCKSGADRAGFMAALYLALHEGRPVSEAIGQLGFRYGHLPWGGPGILDHFFRRYEQDSRKEPVDFARWVTEVYDRDALKREYRAGRLGTLVVDRLLRRE</sequence>
<dbReference type="SUPFAM" id="SSF52799">
    <property type="entry name" value="(Phosphotyrosine protein) phosphatases II"/>
    <property type="match status" value="1"/>
</dbReference>
<dbReference type="Proteomes" id="UP000189462">
    <property type="component" value="Unassembled WGS sequence"/>
</dbReference>
<accession>A0A1V3NQ24</accession>
<dbReference type="STRING" id="108003.B1C78_04240"/>
<evidence type="ECO:0000259" key="1">
    <source>
        <dbReference type="PROSITE" id="PS50056"/>
    </source>
</evidence>
<dbReference type="InterPro" id="IPR055214">
    <property type="entry name" value="PTP-NADK"/>
</dbReference>
<comment type="caution">
    <text evidence="2">The sequence shown here is derived from an EMBL/GenBank/DDBJ whole genome shotgun (WGS) entry which is preliminary data.</text>
</comment>
<dbReference type="InterPro" id="IPR000387">
    <property type="entry name" value="Tyr_Pase_dom"/>
</dbReference>
<dbReference type="Pfam" id="PF22741">
    <property type="entry name" value="PTP-NADK"/>
    <property type="match status" value="1"/>
</dbReference>